<evidence type="ECO:0000256" key="7">
    <source>
        <dbReference type="SAM" id="MobiDB-lite"/>
    </source>
</evidence>
<dbReference type="PANTHER" id="PTHR30047:SF12">
    <property type="entry name" value="BCCT-FAMILY TRANSPORTER"/>
    <property type="match status" value="1"/>
</dbReference>
<feature type="transmembrane region" description="Helical" evidence="8">
    <location>
        <begin position="66"/>
        <end position="85"/>
    </location>
</feature>
<name>A0A1I7BFI0_9ACTN</name>
<keyword evidence="2" id="KW-0813">Transport</keyword>
<evidence type="ECO:0000256" key="1">
    <source>
        <dbReference type="ARBA" id="ARBA00004651"/>
    </source>
</evidence>
<feature type="compositionally biased region" description="Low complexity" evidence="7">
    <location>
        <begin position="103"/>
        <end position="115"/>
    </location>
</feature>
<protein>
    <submittedName>
        <fullName evidence="9">BCCT, betaine/carnitine/choline family transporter</fullName>
    </submittedName>
</protein>
<keyword evidence="10" id="KW-1185">Reference proteome</keyword>
<evidence type="ECO:0000256" key="6">
    <source>
        <dbReference type="ARBA" id="ARBA00023136"/>
    </source>
</evidence>
<keyword evidence="6 8" id="KW-0472">Membrane</keyword>
<gene>
    <name evidence="9" type="ORF">SAMN04487904_11115</name>
</gene>
<keyword evidence="5 8" id="KW-1133">Transmembrane helix</keyword>
<dbReference type="Pfam" id="PF02028">
    <property type="entry name" value="BCCT"/>
    <property type="match status" value="1"/>
</dbReference>
<feature type="transmembrane region" description="Helical" evidence="8">
    <location>
        <begin position="41"/>
        <end position="59"/>
    </location>
</feature>
<evidence type="ECO:0000256" key="3">
    <source>
        <dbReference type="ARBA" id="ARBA00022475"/>
    </source>
</evidence>
<dbReference type="GO" id="GO:0005886">
    <property type="term" value="C:plasma membrane"/>
    <property type="evidence" value="ECO:0007669"/>
    <property type="project" value="UniProtKB-SubCell"/>
</dbReference>
<dbReference type="GO" id="GO:0022857">
    <property type="term" value="F:transmembrane transporter activity"/>
    <property type="evidence" value="ECO:0007669"/>
    <property type="project" value="InterPro"/>
</dbReference>
<evidence type="ECO:0000256" key="2">
    <source>
        <dbReference type="ARBA" id="ARBA00022448"/>
    </source>
</evidence>
<feature type="region of interest" description="Disordered" evidence="7">
    <location>
        <begin position="96"/>
        <end position="138"/>
    </location>
</feature>
<keyword evidence="3" id="KW-1003">Cell membrane</keyword>
<accession>A0A1I7BFI0</accession>
<dbReference type="EMBL" id="FPAT01000011">
    <property type="protein sequence ID" value="SFT85918.1"/>
    <property type="molecule type" value="Genomic_DNA"/>
</dbReference>
<evidence type="ECO:0000256" key="8">
    <source>
        <dbReference type="SAM" id="Phobius"/>
    </source>
</evidence>
<evidence type="ECO:0000256" key="4">
    <source>
        <dbReference type="ARBA" id="ARBA00022692"/>
    </source>
</evidence>
<evidence type="ECO:0000256" key="5">
    <source>
        <dbReference type="ARBA" id="ARBA00022989"/>
    </source>
</evidence>
<dbReference type="Proteomes" id="UP000199165">
    <property type="component" value="Unassembled WGS sequence"/>
</dbReference>
<organism evidence="9 10">
    <name type="scientific">Actinopolyspora righensis</name>
    <dbReference type="NCBI Taxonomy" id="995060"/>
    <lineage>
        <taxon>Bacteria</taxon>
        <taxon>Bacillati</taxon>
        <taxon>Actinomycetota</taxon>
        <taxon>Actinomycetes</taxon>
        <taxon>Actinopolysporales</taxon>
        <taxon>Actinopolysporaceae</taxon>
        <taxon>Actinopolyspora</taxon>
        <taxon>Actinopolyspora alba group</taxon>
    </lineage>
</organism>
<dbReference type="STRING" id="995060.SAMN04487904_11115"/>
<keyword evidence="4 8" id="KW-0812">Transmembrane</keyword>
<evidence type="ECO:0000313" key="9">
    <source>
        <dbReference type="EMBL" id="SFT85918.1"/>
    </source>
</evidence>
<proteinExistence type="predicted"/>
<evidence type="ECO:0000313" key="10">
    <source>
        <dbReference type="Proteomes" id="UP000199165"/>
    </source>
</evidence>
<reference evidence="10" key="1">
    <citation type="submission" date="2016-10" db="EMBL/GenBank/DDBJ databases">
        <authorList>
            <person name="Varghese N."/>
            <person name="Submissions S."/>
        </authorList>
    </citation>
    <scope>NUCLEOTIDE SEQUENCE [LARGE SCALE GENOMIC DNA]</scope>
    <source>
        <strain evidence="10">DSM 45501</strain>
    </source>
</reference>
<dbReference type="PANTHER" id="PTHR30047">
    <property type="entry name" value="HIGH-AFFINITY CHOLINE TRANSPORT PROTEIN-RELATED"/>
    <property type="match status" value="1"/>
</dbReference>
<comment type="subcellular location">
    <subcellularLocation>
        <location evidence="1">Cell membrane</location>
        <topology evidence="1">Multi-pass membrane protein</topology>
    </subcellularLocation>
</comment>
<dbReference type="AlphaFoldDB" id="A0A1I7BFI0"/>
<sequence length="138" mass="14577">MLAAFVLLVVLFLATTLDSSAYTMAAASSRELPRGVYPARWHRVFWAVVLAAVSIALMYAGGLEALQTLSIITAFPLIFVLALVAESLRRWLKADHGGGGAAGVAVASDSSSEAVPRSESPTTTEEPRDDRPVATTSE</sequence>
<dbReference type="InterPro" id="IPR000060">
    <property type="entry name" value="BCCT_transptr"/>
</dbReference>